<gene>
    <name evidence="1" type="ORF">OXYTRIMIC_094</name>
</gene>
<keyword evidence="2" id="KW-1185">Reference proteome</keyword>
<evidence type="ECO:0000313" key="2">
    <source>
        <dbReference type="Proteomes" id="UP000053232"/>
    </source>
</evidence>
<dbReference type="EMBL" id="ARYC01009903">
    <property type="protein sequence ID" value="KEJ82627.1"/>
    <property type="molecule type" value="Genomic_DNA"/>
</dbReference>
<comment type="caution">
    <text evidence="1">The sequence shown here is derived from an EMBL/GenBank/DDBJ whole genome shotgun (WGS) entry which is preliminary data.</text>
</comment>
<accession>A0A073IB53</accession>
<name>A0A073IB53_9SPIT</name>
<dbReference type="AlphaFoldDB" id="A0A073IB53"/>
<organism evidence="1 2">
    <name type="scientific">Oxytricha trifallax</name>
    <dbReference type="NCBI Taxonomy" id="1172189"/>
    <lineage>
        <taxon>Eukaryota</taxon>
        <taxon>Sar</taxon>
        <taxon>Alveolata</taxon>
        <taxon>Ciliophora</taxon>
        <taxon>Intramacronucleata</taxon>
        <taxon>Spirotrichea</taxon>
        <taxon>Stichotrichia</taxon>
        <taxon>Sporadotrichida</taxon>
        <taxon>Oxytrichidae</taxon>
        <taxon>Oxytrichinae</taxon>
        <taxon>Oxytricha</taxon>
    </lineage>
</organism>
<protein>
    <submittedName>
        <fullName evidence="1">Uncharacterized protein</fullName>
    </submittedName>
</protein>
<evidence type="ECO:0000313" key="1">
    <source>
        <dbReference type="EMBL" id="KEJ82627.1"/>
    </source>
</evidence>
<reference evidence="2" key="1">
    <citation type="journal article" date="2014" name="Cell">
        <title>The Architecture of a Scrambled Genome Reveals Massive Levels of Genomic Rearrangement during Development.</title>
        <authorList>
            <person name="Chen X."/>
            <person name="Bracht J.R."/>
            <person name="Goldman A.D."/>
            <person name="Dolzhenko E."/>
            <person name="Clay D.M."/>
            <person name="Swart E.C."/>
            <person name="Perlman D.H."/>
            <person name="Doak T.G."/>
            <person name="Stuart A."/>
            <person name="Amemiya C.T."/>
            <person name="Sebra R.P."/>
            <person name="Landweber L.F."/>
        </authorList>
    </citation>
    <scope>NUCLEOTIDE SEQUENCE [LARGE SCALE GENOMIC DNA]</scope>
    <source>
        <strain evidence="2">JRB310</strain>
    </source>
</reference>
<proteinExistence type="predicted"/>
<dbReference type="Proteomes" id="UP000053232">
    <property type="component" value="Unassembled WGS sequence"/>
</dbReference>
<sequence>MVAQIRSLVIYKYTPLVESGYIKLEEIDKIETQLKRIAFKTPRDINNKILRNVTQLKETGTSEIIYQLVQKNLKLAKPTLEKYFLKQKPKDQIKEKEKDLIKRKKLFLTKNVMDTMMAISQGRTVVNYGMSHYCNVHQVIVDANHMRNCYLMNEAGDPTRFNKLLNELRLVDLNNRTQVEVIANMLWIDDRVRRLERMDTTKESKKRLE</sequence>